<evidence type="ECO:0000313" key="2">
    <source>
        <dbReference type="Proteomes" id="UP000297245"/>
    </source>
</evidence>
<gene>
    <name evidence="1" type="ORF">K435DRAFT_859567</name>
</gene>
<keyword evidence="2" id="KW-1185">Reference proteome</keyword>
<dbReference type="AlphaFoldDB" id="A0A4S8M0M1"/>
<dbReference type="EMBL" id="ML179200">
    <property type="protein sequence ID" value="THU95430.1"/>
    <property type="molecule type" value="Genomic_DNA"/>
</dbReference>
<name>A0A4S8M0M1_DENBC</name>
<sequence length="81" mass="8677">MSPASLLPSSLGSTVVIVPSGFLSTFIPTCDGFLKLDTFNCEPFTPAAKARNTYATHQTSVIRSSICCVAQSLKMFCLQLD</sequence>
<proteinExistence type="predicted"/>
<evidence type="ECO:0000313" key="1">
    <source>
        <dbReference type="EMBL" id="THU95430.1"/>
    </source>
</evidence>
<organism evidence="1 2">
    <name type="scientific">Dendrothele bispora (strain CBS 962.96)</name>
    <dbReference type="NCBI Taxonomy" id="1314807"/>
    <lineage>
        <taxon>Eukaryota</taxon>
        <taxon>Fungi</taxon>
        <taxon>Dikarya</taxon>
        <taxon>Basidiomycota</taxon>
        <taxon>Agaricomycotina</taxon>
        <taxon>Agaricomycetes</taxon>
        <taxon>Agaricomycetidae</taxon>
        <taxon>Agaricales</taxon>
        <taxon>Agaricales incertae sedis</taxon>
        <taxon>Dendrothele</taxon>
    </lineage>
</organism>
<accession>A0A4S8M0M1</accession>
<dbReference type="Proteomes" id="UP000297245">
    <property type="component" value="Unassembled WGS sequence"/>
</dbReference>
<reference evidence="1 2" key="1">
    <citation type="journal article" date="2019" name="Nat. Ecol. Evol.">
        <title>Megaphylogeny resolves global patterns of mushroom evolution.</title>
        <authorList>
            <person name="Varga T."/>
            <person name="Krizsan K."/>
            <person name="Foldi C."/>
            <person name="Dima B."/>
            <person name="Sanchez-Garcia M."/>
            <person name="Sanchez-Ramirez S."/>
            <person name="Szollosi G.J."/>
            <person name="Szarkandi J.G."/>
            <person name="Papp V."/>
            <person name="Albert L."/>
            <person name="Andreopoulos W."/>
            <person name="Angelini C."/>
            <person name="Antonin V."/>
            <person name="Barry K.W."/>
            <person name="Bougher N.L."/>
            <person name="Buchanan P."/>
            <person name="Buyck B."/>
            <person name="Bense V."/>
            <person name="Catcheside P."/>
            <person name="Chovatia M."/>
            <person name="Cooper J."/>
            <person name="Damon W."/>
            <person name="Desjardin D."/>
            <person name="Finy P."/>
            <person name="Geml J."/>
            <person name="Haridas S."/>
            <person name="Hughes K."/>
            <person name="Justo A."/>
            <person name="Karasinski D."/>
            <person name="Kautmanova I."/>
            <person name="Kiss B."/>
            <person name="Kocsube S."/>
            <person name="Kotiranta H."/>
            <person name="LaButti K.M."/>
            <person name="Lechner B.E."/>
            <person name="Liimatainen K."/>
            <person name="Lipzen A."/>
            <person name="Lukacs Z."/>
            <person name="Mihaltcheva S."/>
            <person name="Morgado L.N."/>
            <person name="Niskanen T."/>
            <person name="Noordeloos M.E."/>
            <person name="Ohm R.A."/>
            <person name="Ortiz-Santana B."/>
            <person name="Ovrebo C."/>
            <person name="Racz N."/>
            <person name="Riley R."/>
            <person name="Savchenko A."/>
            <person name="Shiryaev A."/>
            <person name="Soop K."/>
            <person name="Spirin V."/>
            <person name="Szebenyi C."/>
            <person name="Tomsovsky M."/>
            <person name="Tulloss R.E."/>
            <person name="Uehling J."/>
            <person name="Grigoriev I.V."/>
            <person name="Vagvolgyi C."/>
            <person name="Papp T."/>
            <person name="Martin F.M."/>
            <person name="Miettinen O."/>
            <person name="Hibbett D.S."/>
            <person name="Nagy L.G."/>
        </authorList>
    </citation>
    <scope>NUCLEOTIDE SEQUENCE [LARGE SCALE GENOMIC DNA]</scope>
    <source>
        <strain evidence="1 2">CBS 962.96</strain>
    </source>
</reference>
<protein>
    <submittedName>
        <fullName evidence="1">Uncharacterized protein</fullName>
    </submittedName>
</protein>